<keyword evidence="1" id="KW-0479">Metal-binding</keyword>
<evidence type="ECO:0000256" key="5">
    <source>
        <dbReference type="SAM" id="MobiDB-lite"/>
    </source>
</evidence>
<organism evidence="7 8">
    <name type="scientific">Aureococcus anophagefferens</name>
    <name type="common">Harmful bloom alga</name>
    <dbReference type="NCBI Taxonomy" id="44056"/>
    <lineage>
        <taxon>Eukaryota</taxon>
        <taxon>Sar</taxon>
        <taxon>Stramenopiles</taxon>
        <taxon>Ochrophyta</taxon>
        <taxon>Pelagophyceae</taxon>
        <taxon>Pelagomonadales</taxon>
        <taxon>Pelagomonadaceae</taxon>
        <taxon>Aureococcus</taxon>
    </lineage>
</organism>
<name>A0ABR1FLN3_AURAN</name>
<evidence type="ECO:0000256" key="4">
    <source>
        <dbReference type="PROSITE-ProRule" id="PRU00134"/>
    </source>
</evidence>
<keyword evidence="2 4" id="KW-0863">Zinc-finger</keyword>
<evidence type="ECO:0000313" key="8">
    <source>
        <dbReference type="Proteomes" id="UP001363151"/>
    </source>
</evidence>
<evidence type="ECO:0000313" key="7">
    <source>
        <dbReference type="EMBL" id="KAK7233091.1"/>
    </source>
</evidence>
<evidence type="ECO:0000256" key="2">
    <source>
        <dbReference type="ARBA" id="ARBA00022771"/>
    </source>
</evidence>
<reference evidence="7 8" key="1">
    <citation type="submission" date="2024-03" db="EMBL/GenBank/DDBJ databases">
        <title>Aureococcus anophagefferens CCMP1851 and Kratosvirus quantuckense: Draft genome of a second virus-susceptible host strain in the model system.</title>
        <authorList>
            <person name="Chase E."/>
            <person name="Truchon A.R."/>
            <person name="Schepens W."/>
            <person name="Wilhelm S.W."/>
        </authorList>
    </citation>
    <scope>NUCLEOTIDE SEQUENCE [LARGE SCALE GENOMIC DNA]</scope>
    <source>
        <strain evidence="7 8">CCMP1851</strain>
    </source>
</reference>
<feature type="region of interest" description="Disordered" evidence="5">
    <location>
        <begin position="1"/>
        <end position="22"/>
    </location>
</feature>
<dbReference type="PROSITE" id="PS50865">
    <property type="entry name" value="ZF_MYND_2"/>
    <property type="match status" value="1"/>
</dbReference>
<dbReference type="PANTHER" id="PTHR43558">
    <property type="entry name" value="REDUCTASE, PUTATIVE (AFU_ORTHOLOGUE AFUA_3G10540)-RELATED"/>
    <property type="match status" value="1"/>
</dbReference>
<keyword evidence="3" id="KW-0862">Zinc</keyword>
<dbReference type="InterPro" id="IPR002893">
    <property type="entry name" value="Znf_MYND"/>
</dbReference>
<evidence type="ECO:0000256" key="1">
    <source>
        <dbReference type="ARBA" id="ARBA00022723"/>
    </source>
</evidence>
<dbReference type="EMBL" id="JBBJCI010000364">
    <property type="protein sequence ID" value="KAK7233091.1"/>
    <property type="molecule type" value="Genomic_DNA"/>
</dbReference>
<dbReference type="PANTHER" id="PTHR43558:SF6">
    <property type="entry name" value="REDUCTASE, PUTATIVE (AFU_ORTHOLOGUE AFUA_3G10540)-RELATED"/>
    <property type="match status" value="1"/>
</dbReference>
<feature type="compositionally biased region" description="Polar residues" evidence="5">
    <location>
        <begin position="1"/>
        <end position="10"/>
    </location>
</feature>
<evidence type="ECO:0000259" key="6">
    <source>
        <dbReference type="PROSITE" id="PS50865"/>
    </source>
</evidence>
<proteinExistence type="predicted"/>
<gene>
    <name evidence="7" type="ORF">SO694_000392119</name>
</gene>
<feature type="domain" description="MYND-type" evidence="6">
    <location>
        <begin position="864"/>
        <end position="902"/>
    </location>
</feature>
<protein>
    <recommendedName>
        <fullName evidence="6">MYND-type domain-containing protein</fullName>
    </recommendedName>
</protein>
<dbReference type="Proteomes" id="UP001363151">
    <property type="component" value="Unassembled WGS sequence"/>
</dbReference>
<feature type="region of interest" description="Disordered" evidence="5">
    <location>
        <begin position="432"/>
        <end position="451"/>
    </location>
</feature>
<dbReference type="Pfam" id="PF01753">
    <property type="entry name" value="zf-MYND"/>
    <property type="match status" value="1"/>
</dbReference>
<dbReference type="InterPro" id="IPR053354">
    <property type="entry name" value="MGDG_epimerase"/>
</dbReference>
<comment type="caution">
    <text evidence="7">The sequence shown here is derived from an EMBL/GenBank/DDBJ whole genome shotgun (WGS) entry which is preliminary data.</text>
</comment>
<evidence type="ECO:0000256" key="3">
    <source>
        <dbReference type="ARBA" id="ARBA00022833"/>
    </source>
</evidence>
<keyword evidence="8" id="KW-1185">Reference proteome</keyword>
<dbReference type="Gene3D" id="6.10.140.2220">
    <property type="match status" value="1"/>
</dbReference>
<accession>A0ABR1FLN3</accession>
<dbReference type="SUPFAM" id="SSF144232">
    <property type="entry name" value="HIT/MYND zinc finger-like"/>
    <property type="match status" value="1"/>
</dbReference>
<sequence>MASFQGLFSSTRRKKGERAPTPLATSLTQRCAVVLGDCLAGMADDVGDWGETVASWPAPALERVLPRLPGAALLRLRAAYPDSPLARALDGGDALDVALRAEAITKQGGQLLDVFAGDAAGAAWRLGPWSADVAAAQVLFHQPPRFWPDGADAACADLAQFRDAFDVFGSGLLRGVDLKASGLVAAGGGVLACVEARPPGREAGPGLVEWFEARSHAAMAGRSRVEAAARTLQRRDAASRFCTSSDVDLFLVGLDERAAMDALVAVHAAVVRNACARVACVRSASAITFSAGFPRRNVQVVLRLYASAAAVLDSFDVDACCFAYDGERVWGAPRGVRALCEKLCRVDAARRSLTYEARLVKYALRGYAVYVPPSLYRPAAVDPRVFDLPLAVRDADPRRGAAAGAATPQSGLVRLLIASRLFSLRRTKDEELNRMEEKPGSVARRRPGAPAPTRSLRDVFLKGFMYYYSRTRSPPMLPDEPKTYYSSYGPARVEADYVAEDEAARAHRRDAQRTREPLYRCAVPWKPGWDAARILSFIRAKEAALVADEDEDGWRPPTVRVVAERSSTLPLPSEDVLKAAFDVTDLVHASALRWQSPSRSFYPVAIEGFGDGAHLRPGDPRVFYRATVSTVGHVFDDAKERAKTRHWERYRRPGVVLQAMQAHYDDWAALGLLPSSGAVAAHHSKDVFEARVVVRESLDKDEVGSVEVLRRFVLLMRDDPSGLLRGLEPGGEGPQPVPSPAMDDVEPFRNLPAAKRTLVAAALNKRYRAIIAYVLKDRVANGRDHKAAHAELLKAHPSYDARNTWSEQHRSLSLRCARDYCATLDDDARRALVVPVLDAYLALEVAFAPLEVAIDVDARCVGVCARCAVVLTKARKCARCKAVHYCSRDCQTEHWATHRAKCVAADKSEKAS</sequence>